<proteinExistence type="predicted"/>
<dbReference type="AlphaFoldDB" id="A0A0D2HN99"/>
<dbReference type="OrthoDB" id="7870527at2"/>
<dbReference type="Pfam" id="PF10109">
    <property type="entry name" value="Phage_TAC_7"/>
    <property type="match status" value="1"/>
</dbReference>
<dbReference type="Proteomes" id="UP000032233">
    <property type="component" value="Unassembled WGS sequence"/>
</dbReference>
<dbReference type="InParanoid" id="A0A0D2HN99"/>
<keyword evidence="2" id="KW-1185">Reference proteome</keyword>
<reference evidence="1 2" key="1">
    <citation type="submission" date="2013-11" db="EMBL/GenBank/DDBJ databases">
        <title>Metagenomic analysis of a methanogenic consortium involved in long chain n-alkane degradation.</title>
        <authorList>
            <person name="Davidova I.A."/>
            <person name="Callaghan A.V."/>
            <person name="Wawrik B."/>
            <person name="Pruitt S."/>
            <person name="Marks C."/>
            <person name="Duncan K.E."/>
            <person name="Suflita J.M."/>
        </authorList>
    </citation>
    <scope>NUCLEOTIDE SEQUENCE [LARGE SCALE GENOMIC DNA]</scope>
    <source>
        <strain evidence="1 2">SPR</strain>
    </source>
</reference>
<protein>
    <recommendedName>
        <fullName evidence="3">Phage tail assembly protein</fullName>
    </recommendedName>
</protein>
<dbReference type="EMBL" id="AZAC01000035">
    <property type="protein sequence ID" value="KIX12003.1"/>
    <property type="molecule type" value="Genomic_DNA"/>
</dbReference>
<sequence length="81" mass="8955">MGKQITLKRPINLAGQTVRCLEFRRPLVADFLAVSEAGKDTGLAKDLFLAARLSGCSEKDLALLDMADFLNIQKTLLKYLD</sequence>
<gene>
    <name evidence="1" type="ORF">X474_21115</name>
</gene>
<dbReference type="InterPro" id="IPR019289">
    <property type="entry name" value="Phage_tail_E/E"/>
</dbReference>
<dbReference type="RefSeq" id="WP_044351169.1">
    <property type="nucleotide sequence ID" value="NZ_AZAC01000035.1"/>
</dbReference>
<name>A0A0D2HN99_9BACT</name>
<comment type="caution">
    <text evidence="1">The sequence shown here is derived from an EMBL/GenBank/DDBJ whole genome shotgun (WGS) entry which is preliminary data.</text>
</comment>
<organism evidence="1 2">
    <name type="scientific">Dethiosulfatarculus sandiegensis</name>
    <dbReference type="NCBI Taxonomy" id="1429043"/>
    <lineage>
        <taxon>Bacteria</taxon>
        <taxon>Pseudomonadati</taxon>
        <taxon>Thermodesulfobacteriota</taxon>
        <taxon>Desulfarculia</taxon>
        <taxon>Desulfarculales</taxon>
        <taxon>Desulfarculaceae</taxon>
        <taxon>Dethiosulfatarculus</taxon>
    </lineage>
</organism>
<evidence type="ECO:0008006" key="3">
    <source>
        <dbReference type="Google" id="ProtNLM"/>
    </source>
</evidence>
<accession>A0A0D2HN99</accession>
<dbReference type="STRING" id="1429043.X474_21115"/>
<evidence type="ECO:0000313" key="2">
    <source>
        <dbReference type="Proteomes" id="UP000032233"/>
    </source>
</evidence>
<evidence type="ECO:0000313" key="1">
    <source>
        <dbReference type="EMBL" id="KIX12003.1"/>
    </source>
</evidence>